<dbReference type="Gene3D" id="3.40.50.1170">
    <property type="entry name" value="L-asparaginase, N-terminal domain"/>
    <property type="match status" value="1"/>
</dbReference>
<organism evidence="7 8">
    <name type="scientific">Homoserinibacter gongjuensis</name>
    <dbReference type="NCBI Taxonomy" id="1162968"/>
    <lineage>
        <taxon>Bacteria</taxon>
        <taxon>Bacillati</taxon>
        <taxon>Actinomycetota</taxon>
        <taxon>Actinomycetes</taxon>
        <taxon>Micrococcales</taxon>
        <taxon>Microbacteriaceae</taxon>
        <taxon>Homoserinibacter</taxon>
    </lineage>
</organism>
<dbReference type="PROSITE" id="PS00144">
    <property type="entry name" value="ASN_GLN_ASE_1"/>
    <property type="match status" value="1"/>
</dbReference>
<dbReference type="PRINTS" id="PR00139">
    <property type="entry name" value="ASNGLNASE"/>
</dbReference>
<dbReference type="PANTHER" id="PTHR11707:SF28">
    <property type="entry name" value="60 KDA LYSOPHOSPHOLIPASE"/>
    <property type="match status" value="1"/>
</dbReference>
<dbReference type="InterPro" id="IPR004550">
    <property type="entry name" value="AsnASE_II"/>
</dbReference>
<dbReference type="InterPro" id="IPR020827">
    <property type="entry name" value="Asparaginase/glutaminase_AS1"/>
</dbReference>
<evidence type="ECO:0000256" key="3">
    <source>
        <dbReference type="ARBA" id="ARBA00022801"/>
    </source>
</evidence>
<dbReference type="EMBL" id="BSVA01000001">
    <property type="protein sequence ID" value="GMA91094.1"/>
    <property type="molecule type" value="Genomic_DNA"/>
</dbReference>
<dbReference type="InterPro" id="IPR027473">
    <property type="entry name" value="L-asparaginase_C"/>
</dbReference>
<dbReference type="InterPro" id="IPR040919">
    <property type="entry name" value="Asparaginase_C"/>
</dbReference>
<feature type="domain" description="Asparaginase/glutaminase C-terminal" evidence="6">
    <location>
        <begin position="226"/>
        <end position="319"/>
    </location>
</feature>
<accession>A0ABQ6JSX8</accession>
<keyword evidence="8" id="KW-1185">Reference proteome</keyword>
<evidence type="ECO:0000256" key="2">
    <source>
        <dbReference type="ARBA" id="ARBA00012920"/>
    </source>
</evidence>
<dbReference type="RefSeq" id="WP_284299247.1">
    <property type="nucleotide sequence ID" value="NZ_BSVA01000001.1"/>
</dbReference>
<keyword evidence="3" id="KW-0378">Hydrolase</keyword>
<feature type="active site" evidence="4">
    <location>
        <position position="12"/>
    </location>
</feature>
<dbReference type="Proteomes" id="UP001157069">
    <property type="component" value="Unassembled WGS sequence"/>
</dbReference>
<comment type="caution">
    <text evidence="7">The sequence shown here is derived from an EMBL/GenBank/DDBJ whole genome shotgun (WGS) entry which is preliminary data.</text>
</comment>
<name>A0ABQ6JSX8_9MICO</name>
<dbReference type="InterPro" id="IPR036152">
    <property type="entry name" value="Asp/glu_Ase-like_sf"/>
</dbReference>
<proteinExistence type="inferred from homology"/>
<evidence type="ECO:0000313" key="7">
    <source>
        <dbReference type="EMBL" id="GMA91094.1"/>
    </source>
</evidence>
<evidence type="ECO:0000256" key="4">
    <source>
        <dbReference type="PROSITE-ProRule" id="PRU10099"/>
    </source>
</evidence>
<dbReference type="PANTHER" id="PTHR11707">
    <property type="entry name" value="L-ASPARAGINASE"/>
    <property type="match status" value="1"/>
</dbReference>
<comment type="similarity">
    <text evidence="1">Belongs to the asparaginase 1 family.</text>
</comment>
<dbReference type="InterPro" id="IPR037152">
    <property type="entry name" value="L-asparaginase_N_sf"/>
</dbReference>
<dbReference type="SMART" id="SM00870">
    <property type="entry name" value="Asparaginase"/>
    <property type="match status" value="1"/>
</dbReference>
<dbReference type="InterPro" id="IPR006034">
    <property type="entry name" value="Asparaginase/glutaminase-like"/>
</dbReference>
<evidence type="ECO:0000313" key="8">
    <source>
        <dbReference type="Proteomes" id="UP001157069"/>
    </source>
</evidence>
<protein>
    <recommendedName>
        <fullName evidence="2">asparaginase</fullName>
        <ecNumber evidence="2">3.5.1.1</ecNumber>
    </recommendedName>
</protein>
<dbReference type="SUPFAM" id="SSF53774">
    <property type="entry name" value="Glutaminase/Asparaginase"/>
    <property type="match status" value="1"/>
</dbReference>
<evidence type="ECO:0000259" key="5">
    <source>
        <dbReference type="Pfam" id="PF00710"/>
    </source>
</evidence>
<dbReference type="PIRSF" id="PIRSF001220">
    <property type="entry name" value="L-ASNase_gatD"/>
    <property type="match status" value="1"/>
</dbReference>
<dbReference type="CDD" id="cd08964">
    <property type="entry name" value="L-asparaginase_II"/>
    <property type="match status" value="1"/>
</dbReference>
<dbReference type="Pfam" id="PF00710">
    <property type="entry name" value="Asparaginase"/>
    <property type="match status" value="1"/>
</dbReference>
<dbReference type="PIRSF" id="PIRSF500176">
    <property type="entry name" value="L_ASNase"/>
    <property type="match status" value="1"/>
</dbReference>
<sequence length="326" mass="33403">MGVISLIFTGGTISMTIDPETGAASPSLAGDALLAAIADELPPTRTIDWGKLPASHFRMSHVLEIARLVQREADDPEVDGVVVVQGTDSLDETAFAWDLLVLTEVPVIVVGAMRNASQPGFDGPQNLRDAILAAADPRLRGLGVLVAMSGQLLGADDVTKTHTTAYATFQSPNHGALGHVGTDGVHLARRRTPVRLGSIPVAADARVALVTAALSLHDDDIPGPEHAAGFVVAAMGAGNTDARILAAAREWMAAGRPVVLASRCASGAVTSGYGFDGGSSTWRAAGALYAGTLTPLKARVLLTLALACGLTPGELAAVFHAFGGGR</sequence>
<dbReference type="Gene3D" id="3.40.50.40">
    <property type="match status" value="1"/>
</dbReference>
<dbReference type="InterPro" id="IPR027474">
    <property type="entry name" value="L-asparaginase_N"/>
</dbReference>
<gene>
    <name evidence="7" type="primary">ansB</name>
    <name evidence="7" type="ORF">GCM10025869_16230</name>
</gene>
<dbReference type="PROSITE" id="PS51732">
    <property type="entry name" value="ASN_GLN_ASE_3"/>
    <property type="match status" value="1"/>
</dbReference>
<dbReference type="Pfam" id="PF17763">
    <property type="entry name" value="Asparaginase_C"/>
    <property type="match status" value="1"/>
</dbReference>
<dbReference type="EC" id="3.5.1.1" evidence="2"/>
<evidence type="ECO:0000256" key="1">
    <source>
        <dbReference type="ARBA" id="ARBA00010518"/>
    </source>
</evidence>
<feature type="domain" description="L-asparaginase N-terminal" evidence="5">
    <location>
        <begin position="4"/>
        <end position="190"/>
    </location>
</feature>
<reference evidence="8" key="1">
    <citation type="journal article" date="2019" name="Int. J. Syst. Evol. Microbiol.">
        <title>The Global Catalogue of Microorganisms (GCM) 10K type strain sequencing project: providing services to taxonomists for standard genome sequencing and annotation.</title>
        <authorList>
            <consortium name="The Broad Institute Genomics Platform"/>
            <consortium name="The Broad Institute Genome Sequencing Center for Infectious Disease"/>
            <person name="Wu L."/>
            <person name="Ma J."/>
        </authorList>
    </citation>
    <scope>NUCLEOTIDE SEQUENCE [LARGE SCALE GENOMIC DNA]</scope>
    <source>
        <strain evidence="8">NBRC 108755</strain>
    </source>
</reference>
<evidence type="ECO:0000259" key="6">
    <source>
        <dbReference type="Pfam" id="PF17763"/>
    </source>
</evidence>